<dbReference type="AlphaFoldDB" id="W9XU28"/>
<dbReference type="SUPFAM" id="SSF54211">
    <property type="entry name" value="Ribosomal protein S5 domain 2-like"/>
    <property type="match status" value="1"/>
</dbReference>
<dbReference type="Pfam" id="PF00380">
    <property type="entry name" value="Ribosomal_S9"/>
    <property type="match status" value="1"/>
</dbReference>
<evidence type="ECO:0000256" key="4">
    <source>
        <dbReference type="ARBA" id="ARBA00039318"/>
    </source>
</evidence>
<dbReference type="OrthoDB" id="10254627at2759"/>
<sequence length="311" mass="34841">MSPPTVRAFPSAISWTCRQCRINSVQLQARQTSLRTVVPRQNFSTTKSPQADVQIRAAPELDLKDPNAIPARIIPASPSYFTASPVFNDHVLLLQSLVKKHASLPLAPPNQTPRAVWLKLTQYRSTIGEKIAASKYSKVLDLLTRLNKIHPRVRPREVKQVLDRFRRPGSEELQTSKTGKIDEYGRSIGVGRRKEATAKVYLVEGTGEVLVNGRSIVQMFPRIHDRESALWSLKITERLNKYNVFALVSGGGVTGQAESITLALAKALLIHEPALKPALRRAGCITSDLRRVERKKPGRLKARKRPTWVKR</sequence>
<evidence type="ECO:0000256" key="2">
    <source>
        <dbReference type="ARBA" id="ARBA00022980"/>
    </source>
</evidence>
<reference evidence="7 8" key="1">
    <citation type="submission" date="2013-03" db="EMBL/GenBank/DDBJ databases">
        <title>The Genome Sequence of Capronia coronata CBS 617.96.</title>
        <authorList>
            <consortium name="The Broad Institute Genomics Platform"/>
            <person name="Cuomo C."/>
            <person name="de Hoog S."/>
            <person name="Gorbushina A."/>
            <person name="Walker B."/>
            <person name="Young S.K."/>
            <person name="Zeng Q."/>
            <person name="Gargeya S."/>
            <person name="Fitzgerald M."/>
            <person name="Haas B."/>
            <person name="Abouelleil A."/>
            <person name="Allen A.W."/>
            <person name="Alvarado L."/>
            <person name="Arachchi H.M."/>
            <person name="Berlin A.M."/>
            <person name="Chapman S.B."/>
            <person name="Gainer-Dewar J."/>
            <person name="Goldberg J."/>
            <person name="Griggs A."/>
            <person name="Gujja S."/>
            <person name="Hansen M."/>
            <person name="Howarth C."/>
            <person name="Imamovic A."/>
            <person name="Ireland A."/>
            <person name="Larimer J."/>
            <person name="McCowan C."/>
            <person name="Murphy C."/>
            <person name="Pearson M."/>
            <person name="Poon T.W."/>
            <person name="Priest M."/>
            <person name="Roberts A."/>
            <person name="Saif S."/>
            <person name="Shea T."/>
            <person name="Sisk P."/>
            <person name="Sykes S."/>
            <person name="Wortman J."/>
            <person name="Nusbaum C."/>
            <person name="Birren B."/>
        </authorList>
    </citation>
    <scope>NUCLEOTIDE SEQUENCE [LARGE SCALE GENOMIC DNA]</scope>
    <source>
        <strain evidence="7 8">CBS 617.96</strain>
    </source>
</reference>
<dbReference type="InterPro" id="IPR000754">
    <property type="entry name" value="Ribosomal_uS9"/>
</dbReference>
<keyword evidence="8" id="KW-1185">Reference proteome</keyword>
<proteinExistence type="inferred from homology"/>
<keyword evidence="3 6" id="KW-0687">Ribonucleoprotein</keyword>
<dbReference type="InterPro" id="IPR023035">
    <property type="entry name" value="Ribosomal_uS9_bac/plastid"/>
</dbReference>
<dbReference type="FunFam" id="3.30.230.10:FF:000001">
    <property type="entry name" value="30S ribosomal protein S9"/>
    <property type="match status" value="1"/>
</dbReference>
<dbReference type="PANTHER" id="PTHR21569">
    <property type="entry name" value="RIBOSOMAL PROTEIN S9"/>
    <property type="match status" value="1"/>
</dbReference>
<dbReference type="NCBIfam" id="NF001099">
    <property type="entry name" value="PRK00132.1"/>
    <property type="match status" value="1"/>
</dbReference>
<evidence type="ECO:0000313" key="7">
    <source>
        <dbReference type="EMBL" id="EXJ80491.1"/>
    </source>
</evidence>
<dbReference type="Proteomes" id="UP000019484">
    <property type="component" value="Unassembled WGS sequence"/>
</dbReference>
<dbReference type="eggNOG" id="KOG1697">
    <property type="taxonomic scope" value="Eukaryota"/>
</dbReference>
<dbReference type="Gene3D" id="3.30.230.10">
    <property type="match status" value="1"/>
</dbReference>
<dbReference type="HOGENOM" id="CLU_036531_2_0_1"/>
<dbReference type="EMBL" id="AMWN01000008">
    <property type="protein sequence ID" value="EXJ80491.1"/>
    <property type="molecule type" value="Genomic_DNA"/>
</dbReference>
<comment type="caution">
    <text evidence="7">The sequence shown here is derived from an EMBL/GenBank/DDBJ whole genome shotgun (WGS) entry which is preliminary data.</text>
</comment>
<dbReference type="PANTHER" id="PTHR21569:SF1">
    <property type="entry name" value="SMALL RIBOSOMAL SUBUNIT PROTEIN US9M"/>
    <property type="match status" value="1"/>
</dbReference>
<evidence type="ECO:0000256" key="5">
    <source>
        <dbReference type="ARBA" id="ARBA00042623"/>
    </source>
</evidence>
<dbReference type="GO" id="GO:0003723">
    <property type="term" value="F:RNA binding"/>
    <property type="evidence" value="ECO:0007669"/>
    <property type="project" value="TreeGrafter"/>
</dbReference>
<accession>W9XU28</accession>
<dbReference type="GeneID" id="19163484"/>
<dbReference type="GO" id="GO:0006412">
    <property type="term" value="P:translation"/>
    <property type="evidence" value="ECO:0007669"/>
    <property type="project" value="InterPro"/>
</dbReference>
<dbReference type="GO" id="GO:0005763">
    <property type="term" value="C:mitochondrial small ribosomal subunit"/>
    <property type="evidence" value="ECO:0007669"/>
    <property type="project" value="TreeGrafter"/>
</dbReference>
<dbReference type="RefSeq" id="XP_007727685.1">
    <property type="nucleotide sequence ID" value="XM_007729495.1"/>
</dbReference>
<dbReference type="InterPro" id="IPR020568">
    <property type="entry name" value="Ribosomal_Su5_D2-typ_SF"/>
</dbReference>
<comment type="similarity">
    <text evidence="1 6">Belongs to the universal ribosomal protein uS9 family.</text>
</comment>
<dbReference type="InterPro" id="IPR020574">
    <property type="entry name" value="Ribosomal_uS9_CS"/>
</dbReference>
<keyword evidence="2 6" id="KW-0689">Ribosomal protein</keyword>
<gene>
    <name evidence="7" type="ORF">A1O1_08636</name>
</gene>
<dbReference type="STRING" id="1182541.W9XU28"/>
<evidence type="ECO:0000256" key="3">
    <source>
        <dbReference type="ARBA" id="ARBA00023274"/>
    </source>
</evidence>
<organism evidence="7 8">
    <name type="scientific">Capronia coronata CBS 617.96</name>
    <dbReference type="NCBI Taxonomy" id="1182541"/>
    <lineage>
        <taxon>Eukaryota</taxon>
        <taxon>Fungi</taxon>
        <taxon>Dikarya</taxon>
        <taxon>Ascomycota</taxon>
        <taxon>Pezizomycotina</taxon>
        <taxon>Eurotiomycetes</taxon>
        <taxon>Chaetothyriomycetidae</taxon>
        <taxon>Chaetothyriales</taxon>
        <taxon>Herpotrichiellaceae</taxon>
        <taxon>Capronia</taxon>
    </lineage>
</organism>
<evidence type="ECO:0000256" key="6">
    <source>
        <dbReference type="RuleBase" id="RU003815"/>
    </source>
</evidence>
<dbReference type="GO" id="GO:0003735">
    <property type="term" value="F:structural constituent of ribosome"/>
    <property type="evidence" value="ECO:0007669"/>
    <property type="project" value="InterPro"/>
</dbReference>
<evidence type="ECO:0000313" key="8">
    <source>
        <dbReference type="Proteomes" id="UP000019484"/>
    </source>
</evidence>
<protein>
    <recommendedName>
        <fullName evidence="4">Small ribosomal subunit protein uS9m</fullName>
    </recommendedName>
    <alternativeName>
        <fullName evidence="5">37S ribosomal protein S9, mitochondrial</fullName>
    </alternativeName>
</protein>
<evidence type="ECO:0000256" key="1">
    <source>
        <dbReference type="ARBA" id="ARBA00005251"/>
    </source>
</evidence>
<dbReference type="PROSITE" id="PS00360">
    <property type="entry name" value="RIBOSOMAL_S9"/>
    <property type="match status" value="1"/>
</dbReference>
<name>W9XU28_9EURO</name>
<dbReference type="InterPro" id="IPR014721">
    <property type="entry name" value="Ribsml_uS5_D2-typ_fold_subgr"/>
</dbReference>